<dbReference type="OrthoDB" id="5555106at2"/>
<proteinExistence type="predicted"/>
<keyword evidence="3" id="KW-0597">Phosphoprotein</keyword>
<dbReference type="Proteomes" id="UP000218890">
    <property type="component" value="Chromosome"/>
</dbReference>
<keyword evidence="5" id="KW-0418">Kinase</keyword>
<accession>A0A110B1Y4</accession>
<name>A0A110B1Y4_HALHR</name>
<feature type="domain" description="PAS" evidence="6">
    <location>
        <begin position="171"/>
        <end position="221"/>
    </location>
</feature>
<evidence type="ECO:0000256" key="5">
    <source>
        <dbReference type="ARBA" id="ARBA00022777"/>
    </source>
</evidence>
<evidence type="ECO:0000256" key="3">
    <source>
        <dbReference type="ARBA" id="ARBA00022553"/>
    </source>
</evidence>
<dbReference type="Gene3D" id="3.30.450.20">
    <property type="entry name" value="PAS domain"/>
    <property type="match status" value="3"/>
</dbReference>
<dbReference type="RefSeq" id="WP_096409218.1">
    <property type="nucleotide sequence ID" value="NZ_AP017372.2"/>
</dbReference>
<dbReference type="PROSITE" id="PS50112">
    <property type="entry name" value="PAS"/>
    <property type="match status" value="3"/>
</dbReference>
<dbReference type="PANTHER" id="PTHR43304:SF1">
    <property type="entry name" value="PAC DOMAIN-CONTAINING PROTEIN"/>
    <property type="match status" value="1"/>
</dbReference>
<comment type="catalytic activity">
    <reaction evidence="1">
        <text>ATP + protein L-histidine = ADP + protein N-phospho-L-histidine.</text>
        <dbReference type="EC" id="2.7.13.3"/>
    </reaction>
</comment>
<dbReference type="InterPro" id="IPR013655">
    <property type="entry name" value="PAS_fold_3"/>
</dbReference>
<feature type="domain" description="PAC" evidence="7">
    <location>
        <begin position="224"/>
        <end position="275"/>
    </location>
</feature>
<feature type="domain" description="PAS" evidence="6">
    <location>
        <begin position="276"/>
        <end position="349"/>
    </location>
</feature>
<dbReference type="EC" id="2.7.13.3" evidence="2"/>
<evidence type="ECO:0000256" key="1">
    <source>
        <dbReference type="ARBA" id="ARBA00000085"/>
    </source>
</evidence>
<dbReference type="SUPFAM" id="SSF55785">
    <property type="entry name" value="PYP-like sensor domain (PAS domain)"/>
    <property type="match status" value="3"/>
</dbReference>
<reference evidence="8" key="1">
    <citation type="submission" date="2016-02" db="EMBL/GenBank/DDBJ databases">
        <title>Halorhodospira halochloris DSM-1059 complete genome, version 2.</title>
        <authorList>
            <person name="Tsukatani Y."/>
        </authorList>
    </citation>
    <scope>NUCLEOTIDE SEQUENCE</scope>
    <source>
        <strain evidence="8">DSM 1059</strain>
    </source>
</reference>
<gene>
    <name evidence="8" type="ORF">HH1059_11860</name>
</gene>
<dbReference type="PANTHER" id="PTHR43304">
    <property type="entry name" value="PHYTOCHROME-LIKE PROTEIN CPH1"/>
    <property type="match status" value="1"/>
</dbReference>
<sequence>MTQLSNSSHWQILQVLAEGVLGVDHSGQVTFMNKAGLTMLGFDSEHEVIGKGVYELTHRPANYSSSNGTPNEVPGCAIINALESHHPIEDQDEFLWRADGTILPVCINAAPIFDEQGQVDNLIVAFQDRSSRHAIKQELILQKEALQLERRLFIGGPTVIFQWQMVPGWPITYVSPNVFSVLGYKPQDLIGGAVIYPQLVHPDDFERVSQEVEYHRSIGSEYFEHKPYRLLHADGSYRWVYDFTVIERRQTGSDYHSGYLVDITKHKETELALARSEHRYRPAQSVARFGIWEWDVETQSVYWDAETLRLLGYDAQEGILMDYSEFISRVHPDDRQALEDAVKSVFANPQQDSYTLQVRGQRPDGGWQWIESLGKVVEFSQTGNPKLFMGTVKSITKD</sequence>
<dbReference type="InterPro" id="IPR035965">
    <property type="entry name" value="PAS-like_dom_sf"/>
</dbReference>
<dbReference type="Pfam" id="PF00989">
    <property type="entry name" value="PAS"/>
    <property type="match status" value="1"/>
</dbReference>
<dbReference type="GO" id="GO:0004673">
    <property type="term" value="F:protein histidine kinase activity"/>
    <property type="evidence" value="ECO:0007669"/>
    <property type="project" value="UniProtKB-EC"/>
</dbReference>
<dbReference type="InterPro" id="IPR000014">
    <property type="entry name" value="PAS"/>
</dbReference>
<dbReference type="SMART" id="SM00091">
    <property type="entry name" value="PAS"/>
    <property type="match status" value="3"/>
</dbReference>
<dbReference type="KEGG" id="hhk:HH1059_11860"/>
<evidence type="ECO:0000259" key="7">
    <source>
        <dbReference type="PROSITE" id="PS50113"/>
    </source>
</evidence>
<evidence type="ECO:0000256" key="2">
    <source>
        <dbReference type="ARBA" id="ARBA00012438"/>
    </source>
</evidence>
<dbReference type="CDD" id="cd00130">
    <property type="entry name" value="PAS"/>
    <property type="match status" value="3"/>
</dbReference>
<dbReference type="InterPro" id="IPR000700">
    <property type="entry name" value="PAS-assoc_C"/>
</dbReference>
<dbReference type="InterPro" id="IPR052162">
    <property type="entry name" value="Sensor_kinase/Photoreceptor"/>
</dbReference>
<feature type="domain" description="PAC" evidence="7">
    <location>
        <begin position="89"/>
        <end position="141"/>
    </location>
</feature>
<keyword evidence="4" id="KW-0808">Transferase</keyword>
<dbReference type="PROSITE" id="PS50113">
    <property type="entry name" value="PAC"/>
    <property type="match status" value="2"/>
</dbReference>
<dbReference type="EMBL" id="AP017372">
    <property type="protein sequence ID" value="BAU57880.1"/>
    <property type="molecule type" value="Genomic_DNA"/>
</dbReference>
<feature type="domain" description="PAS" evidence="6">
    <location>
        <begin position="5"/>
        <end position="58"/>
    </location>
</feature>
<evidence type="ECO:0000313" key="8">
    <source>
        <dbReference type="EMBL" id="BAU57880.1"/>
    </source>
</evidence>
<keyword evidence="9" id="KW-1185">Reference proteome</keyword>
<dbReference type="InterPro" id="IPR001610">
    <property type="entry name" value="PAC"/>
</dbReference>
<evidence type="ECO:0000259" key="6">
    <source>
        <dbReference type="PROSITE" id="PS50112"/>
    </source>
</evidence>
<dbReference type="GO" id="GO:0006355">
    <property type="term" value="P:regulation of DNA-templated transcription"/>
    <property type="evidence" value="ECO:0007669"/>
    <property type="project" value="InterPro"/>
</dbReference>
<evidence type="ECO:0000256" key="4">
    <source>
        <dbReference type="ARBA" id="ARBA00022679"/>
    </source>
</evidence>
<protein>
    <recommendedName>
        <fullName evidence="2">histidine kinase</fullName>
        <ecNumber evidence="2">2.7.13.3</ecNumber>
    </recommendedName>
</protein>
<dbReference type="InterPro" id="IPR013767">
    <property type="entry name" value="PAS_fold"/>
</dbReference>
<evidence type="ECO:0000313" key="9">
    <source>
        <dbReference type="Proteomes" id="UP000218890"/>
    </source>
</evidence>
<dbReference type="AlphaFoldDB" id="A0A110B1Y4"/>
<dbReference type="NCBIfam" id="TIGR00229">
    <property type="entry name" value="sensory_box"/>
    <property type="match status" value="3"/>
</dbReference>
<dbReference type="Pfam" id="PF08447">
    <property type="entry name" value="PAS_3"/>
    <property type="match status" value="2"/>
</dbReference>
<dbReference type="SMART" id="SM00086">
    <property type="entry name" value="PAC"/>
    <property type="match status" value="3"/>
</dbReference>
<organism evidence="8 9">
    <name type="scientific">Halorhodospira halochloris</name>
    <name type="common">Ectothiorhodospira halochloris</name>
    <dbReference type="NCBI Taxonomy" id="1052"/>
    <lineage>
        <taxon>Bacteria</taxon>
        <taxon>Pseudomonadati</taxon>
        <taxon>Pseudomonadota</taxon>
        <taxon>Gammaproteobacteria</taxon>
        <taxon>Chromatiales</taxon>
        <taxon>Ectothiorhodospiraceae</taxon>
        <taxon>Halorhodospira</taxon>
    </lineage>
</organism>